<dbReference type="Gene3D" id="2.40.50.40">
    <property type="match status" value="1"/>
</dbReference>
<evidence type="ECO:0000256" key="2">
    <source>
        <dbReference type="ARBA" id="ARBA00023242"/>
    </source>
</evidence>
<dbReference type="PANTHER" id="PTHR46880:SF5">
    <property type="entry name" value="DUF4371 DOMAIN-CONTAINING PROTEIN"/>
    <property type="match status" value="1"/>
</dbReference>
<comment type="subcellular location">
    <subcellularLocation>
        <location evidence="1">Nucleus</location>
    </subcellularLocation>
</comment>
<dbReference type="InterPro" id="IPR023779">
    <property type="entry name" value="Chromodomain_CS"/>
</dbReference>
<dbReference type="SUPFAM" id="SSF54160">
    <property type="entry name" value="Chromo domain-like"/>
    <property type="match status" value="1"/>
</dbReference>
<proteinExistence type="predicted"/>
<comment type="caution">
    <text evidence="5">The sequence shown here is derived from an EMBL/GenBank/DDBJ whole genome shotgun (WGS) entry which is preliminary data.</text>
</comment>
<sequence length="798" mass="88514">MFRPAVHKQRTVKVFPESLQLLTKPKDMSQDAMVKAFQSLYFLCKNGVAHTTNFPKLLDLLSLLGLDIKEKINKGNANYTSTSAMKKTIVCMSEVIENEILEGMQKSTHYALMFDETTDVTTVEQMVIHARFLDDEGNVRGVHFLKIIDCLEKSPAAAEDVEGIADVNDVDDDENVDGHVDTVDEIVDNVEVEQHLIDRDNDNDDTIIRLNAKQIATKVTDYIEKNGLDYSKLKGIGTDGNAFEVVKKAKSILRKLHDFYSRSAVRTKGLLAVQKLLSDTLDAAGKVQNPSETRWLALGKCVIALKKILPSLIVSLERESEERGDILAGGIYLQLIKYDFIATLELLCEVHPTVNRLSLQFQETHVDFDSLASFVDGTKRAPNEKKKFQVGVSKTLADLEKLNVNVIADDEMQNKFMARVKVPFIDRLVQNISERFANTDITAAFAHFVDKSNYSADKQKALSSSVSKLTEQFGVSDEEAQSELFDFVSYVQSGVLQDKSVAQALVLPKFADMFPNLSNLEKAYKDELNHIRVAGSQDMLAAYHGAGIKSTMFSETESTSSEIVQGPTARPSAPTCSSNIMTCDAATACTSSRTASQQDKPAVALVCRRSHESEPHRSHGDNSPMPKTSPSATTTSDSSVCNVPPRPTSSTACVEPTQEEVQLQNASTLSASENNLPHTGPDTGRHSPLNHTYTQPTTQPTEVNSPRPADDSDEEDADEEAPLSLVKAVLKLQQEDPLAQVYQAEKITDSRMFLGSKQYFVKWKGWSDKHNTWEPEEHIIDKKLIALFLSQQNKEKEQ</sequence>
<dbReference type="PROSITE" id="PS00598">
    <property type="entry name" value="CHROMO_1"/>
    <property type="match status" value="1"/>
</dbReference>
<feature type="compositionally biased region" description="Basic and acidic residues" evidence="3">
    <location>
        <begin position="609"/>
        <end position="620"/>
    </location>
</feature>
<dbReference type="EMBL" id="JAIZAY010000004">
    <property type="protein sequence ID" value="KAJ8043488.1"/>
    <property type="molecule type" value="Genomic_DNA"/>
</dbReference>
<feature type="compositionally biased region" description="Polar residues" evidence="3">
    <location>
        <begin position="689"/>
        <end position="704"/>
    </location>
</feature>
<dbReference type="Proteomes" id="UP001152320">
    <property type="component" value="Chromosome 4"/>
</dbReference>
<protein>
    <submittedName>
        <fullName evidence="5">Chromobox protein-like 2</fullName>
    </submittedName>
</protein>
<gene>
    <name evidence="5" type="ORF">HOLleu_10593</name>
</gene>
<dbReference type="InterPro" id="IPR000953">
    <property type="entry name" value="Chromo/chromo_shadow_dom"/>
</dbReference>
<name>A0A9Q1CDE0_HOLLE</name>
<keyword evidence="6" id="KW-1185">Reference proteome</keyword>
<dbReference type="InterPro" id="IPR016197">
    <property type="entry name" value="Chromo-like_dom_sf"/>
</dbReference>
<evidence type="ECO:0000256" key="3">
    <source>
        <dbReference type="SAM" id="MobiDB-lite"/>
    </source>
</evidence>
<dbReference type="GO" id="GO:0005634">
    <property type="term" value="C:nucleus"/>
    <property type="evidence" value="ECO:0007669"/>
    <property type="project" value="UniProtKB-SubCell"/>
</dbReference>
<evidence type="ECO:0000256" key="1">
    <source>
        <dbReference type="ARBA" id="ARBA00004123"/>
    </source>
</evidence>
<dbReference type="OrthoDB" id="1918685at2759"/>
<dbReference type="PROSITE" id="PS50013">
    <property type="entry name" value="CHROMO_2"/>
    <property type="match status" value="1"/>
</dbReference>
<organism evidence="5 6">
    <name type="scientific">Holothuria leucospilota</name>
    <name type="common">Black long sea cucumber</name>
    <name type="synonym">Mertensiothuria leucospilota</name>
    <dbReference type="NCBI Taxonomy" id="206669"/>
    <lineage>
        <taxon>Eukaryota</taxon>
        <taxon>Metazoa</taxon>
        <taxon>Echinodermata</taxon>
        <taxon>Eleutherozoa</taxon>
        <taxon>Echinozoa</taxon>
        <taxon>Holothuroidea</taxon>
        <taxon>Aspidochirotacea</taxon>
        <taxon>Aspidochirotida</taxon>
        <taxon>Holothuriidae</taxon>
        <taxon>Holothuria</taxon>
    </lineage>
</organism>
<keyword evidence="2" id="KW-0539">Nucleus</keyword>
<evidence type="ECO:0000313" key="5">
    <source>
        <dbReference type="EMBL" id="KAJ8043488.1"/>
    </source>
</evidence>
<feature type="compositionally biased region" description="Polar residues" evidence="3">
    <location>
        <begin position="659"/>
        <end position="677"/>
    </location>
</feature>
<accession>A0A9Q1CDE0</accession>
<dbReference type="Pfam" id="PF00385">
    <property type="entry name" value="Chromo"/>
    <property type="match status" value="1"/>
</dbReference>
<feature type="compositionally biased region" description="Acidic residues" evidence="3">
    <location>
        <begin position="711"/>
        <end position="721"/>
    </location>
</feature>
<evidence type="ECO:0000313" key="6">
    <source>
        <dbReference type="Proteomes" id="UP001152320"/>
    </source>
</evidence>
<feature type="compositionally biased region" description="Low complexity" evidence="3">
    <location>
        <begin position="623"/>
        <end position="639"/>
    </location>
</feature>
<dbReference type="SMART" id="SM00298">
    <property type="entry name" value="CHROMO"/>
    <property type="match status" value="1"/>
</dbReference>
<feature type="region of interest" description="Disordered" evidence="3">
    <location>
        <begin position="592"/>
        <end position="721"/>
    </location>
</feature>
<reference evidence="5" key="1">
    <citation type="submission" date="2021-10" db="EMBL/GenBank/DDBJ databases">
        <title>Tropical sea cucumber genome reveals ecological adaptation and Cuvierian tubules defense mechanism.</title>
        <authorList>
            <person name="Chen T."/>
        </authorList>
    </citation>
    <scope>NUCLEOTIDE SEQUENCE</scope>
    <source>
        <strain evidence="5">Nanhai2018</strain>
        <tissue evidence="5">Muscle</tissue>
    </source>
</reference>
<feature type="domain" description="Chromo" evidence="4">
    <location>
        <begin position="742"/>
        <end position="798"/>
    </location>
</feature>
<dbReference type="PANTHER" id="PTHR46880">
    <property type="entry name" value="RAS-ASSOCIATING DOMAIN-CONTAINING PROTEIN"/>
    <property type="match status" value="1"/>
</dbReference>
<dbReference type="AlphaFoldDB" id="A0A9Q1CDE0"/>
<dbReference type="InterPro" id="IPR023780">
    <property type="entry name" value="Chromo_domain"/>
</dbReference>
<evidence type="ECO:0000259" key="4">
    <source>
        <dbReference type="PROSITE" id="PS50013"/>
    </source>
</evidence>